<dbReference type="EC" id="3.4.21.89" evidence="2"/>
<dbReference type="Gene3D" id="2.10.109.10">
    <property type="entry name" value="Umud Fragment, subunit A"/>
    <property type="match status" value="1"/>
</dbReference>
<dbReference type="NCBIfam" id="TIGR02227">
    <property type="entry name" value="sigpep_I_bact"/>
    <property type="match status" value="1"/>
</dbReference>
<feature type="transmembrane region" description="Helical" evidence="2">
    <location>
        <begin position="20"/>
        <end position="41"/>
    </location>
</feature>
<evidence type="ECO:0000313" key="4">
    <source>
        <dbReference type="EMBL" id="SLN45186.1"/>
    </source>
</evidence>
<dbReference type="PANTHER" id="PTHR34980">
    <property type="entry name" value="INNER MEMBRANE PROTEIN-RELATED-RELATED"/>
    <property type="match status" value="1"/>
</dbReference>
<dbReference type="OrthoDB" id="9812349at2"/>
<dbReference type="Pfam" id="PF05656">
    <property type="entry name" value="DUF805"/>
    <property type="match status" value="1"/>
</dbReference>
<protein>
    <recommendedName>
        <fullName evidence="1 2">Signal peptidase I</fullName>
        <ecNumber evidence="2">3.4.21.89</ecNumber>
    </recommendedName>
</protein>
<dbReference type="GO" id="GO:0005886">
    <property type="term" value="C:plasma membrane"/>
    <property type="evidence" value="ECO:0007669"/>
    <property type="project" value="TreeGrafter"/>
</dbReference>
<dbReference type="SUPFAM" id="SSF51306">
    <property type="entry name" value="LexA/Signal peptidase"/>
    <property type="match status" value="1"/>
</dbReference>
<keyword evidence="5" id="KW-1185">Reference proteome</keyword>
<dbReference type="EMBL" id="FWFZ01000007">
    <property type="protein sequence ID" value="SLN45186.1"/>
    <property type="molecule type" value="Genomic_DNA"/>
</dbReference>
<dbReference type="InterPro" id="IPR008523">
    <property type="entry name" value="DUF805"/>
</dbReference>
<dbReference type="InterPro" id="IPR000223">
    <property type="entry name" value="Pept_S26A_signal_pept_1"/>
</dbReference>
<dbReference type="GO" id="GO:0009003">
    <property type="term" value="F:signal peptidase activity"/>
    <property type="evidence" value="ECO:0007669"/>
    <property type="project" value="UniProtKB-EC"/>
</dbReference>
<dbReference type="InterPro" id="IPR019533">
    <property type="entry name" value="Peptidase_S26"/>
</dbReference>
<comment type="catalytic activity">
    <reaction evidence="2">
        <text>Cleavage of hydrophobic, N-terminal signal or leader sequences from secreted and periplasmic proteins.</text>
        <dbReference type="EC" id="3.4.21.89"/>
    </reaction>
</comment>
<dbReference type="GO" id="GO:0004252">
    <property type="term" value="F:serine-type endopeptidase activity"/>
    <property type="evidence" value="ECO:0007669"/>
    <property type="project" value="InterPro"/>
</dbReference>
<organism evidence="4 5">
    <name type="scientific">Roseisalinus antarcticus</name>
    <dbReference type="NCBI Taxonomy" id="254357"/>
    <lineage>
        <taxon>Bacteria</taxon>
        <taxon>Pseudomonadati</taxon>
        <taxon>Pseudomonadota</taxon>
        <taxon>Alphaproteobacteria</taxon>
        <taxon>Rhodobacterales</taxon>
        <taxon>Roseobacteraceae</taxon>
        <taxon>Roseisalinus</taxon>
    </lineage>
</organism>
<comment type="caution">
    <text evidence="2">Lacks conserved residue(s) required for the propagation of feature annotation.</text>
</comment>
<evidence type="ECO:0000256" key="1">
    <source>
        <dbReference type="ARBA" id="ARBA00019232"/>
    </source>
</evidence>
<dbReference type="GO" id="GO:0006465">
    <property type="term" value="P:signal peptide processing"/>
    <property type="evidence" value="ECO:0007669"/>
    <property type="project" value="InterPro"/>
</dbReference>
<keyword evidence="2" id="KW-0378">Hydrolase</keyword>
<accession>A0A1Y5SU79</accession>
<comment type="subcellular location">
    <subcellularLocation>
        <location evidence="2">Membrane</location>
        <topology evidence="2">Single-pass type II membrane protein</topology>
    </subcellularLocation>
</comment>
<evidence type="ECO:0000259" key="3">
    <source>
        <dbReference type="Pfam" id="PF10502"/>
    </source>
</evidence>
<evidence type="ECO:0000313" key="5">
    <source>
        <dbReference type="Proteomes" id="UP000193900"/>
    </source>
</evidence>
<keyword evidence="2" id="KW-0645">Protease</keyword>
<evidence type="ECO:0000256" key="2">
    <source>
        <dbReference type="RuleBase" id="RU362042"/>
    </source>
</evidence>
<feature type="transmembrane region" description="Helical" evidence="2">
    <location>
        <begin position="53"/>
        <end position="74"/>
    </location>
</feature>
<sequence>MGAIRAFFVGGFDWNGTTGRASVVVGLLTFGLILVVSPSLAEATGGRLTLRQVVFVLSALVTVQMFGTIVRRLHDAGRSGWWLLLAAIPYMPILLMLALLALPPTERGRRWEPASSRRLALGLTLVLALFMASRAFWTDHLLASEAMSPTLWQGDYVAAATLFRAPRRGDIVVYDAGPAQPGALQVMRVVGLAGETVRLGPEGPEIDGAPVPRETGAAGVLETLPGGPAYDVVPEGQPGGPYVAVTVPAGAVLVLADNRLLDAAFASQASLEAHVISEASVRARIVLVLASSASWRGGVPAWVRGMRWDRVWSVPV</sequence>
<comment type="similarity">
    <text evidence="2">Belongs to the peptidase S26 family.</text>
</comment>
<keyword evidence="2" id="KW-1133">Transmembrane helix</keyword>
<feature type="transmembrane region" description="Helical" evidence="2">
    <location>
        <begin position="80"/>
        <end position="99"/>
    </location>
</feature>
<dbReference type="PRINTS" id="PR00727">
    <property type="entry name" value="LEADERPTASE"/>
</dbReference>
<reference evidence="4 5" key="1">
    <citation type="submission" date="2017-03" db="EMBL/GenBank/DDBJ databases">
        <authorList>
            <person name="Afonso C.L."/>
            <person name="Miller P.J."/>
            <person name="Scott M.A."/>
            <person name="Spackman E."/>
            <person name="Goraichik I."/>
            <person name="Dimitrov K.M."/>
            <person name="Suarez D.L."/>
            <person name="Swayne D.E."/>
        </authorList>
    </citation>
    <scope>NUCLEOTIDE SEQUENCE [LARGE SCALE GENOMIC DNA]</scope>
    <source>
        <strain evidence="4 5">CECT 7023</strain>
    </source>
</reference>
<keyword evidence="2" id="KW-0812">Transmembrane</keyword>
<dbReference type="Pfam" id="PF10502">
    <property type="entry name" value="Peptidase_S26"/>
    <property type="match status" value="1"/>
</dbReference>
<feature type="transmembrane region" description="Helical" evidence="2">
    <location>
        <begin position="119"/>
        <end position="137"/>
    </location>
</feature>
<dbReference type="CDD" id="cd06530">
    <property type="entry name" value="S26_SPase_I"/>
    <property type="match status" value="1"/>
</dbReference>
<dbReference type="PANTHER" id="PTHR34980:SF2">
    <property type="entry name" value="INNER MEMBRANE PROTEIN YHAH-RELATED"/>
    <property type="match status" value="1"/>
</dbReference>
<gene>
    <name evidence="4" type="ORF">ROA7023_01861</name>
</gene>
<name>A0A1Y5SU79_9RHOB</name>
<keyword evidence="2" id="KW-0472">Membrane</keyword>
<proteinExistence type="inferred from homology"/>
<feature type="domain" description="Peptidase S26" evidence="3">
    <location>
        <begin position="123"/>
        <end position="259"/>
    </location>
</feature>
<dbReference type="RefSeq" id="WP_159458471.1">
    <property type="nucleotide sequence ID" value="NZ_FWFZ01000007.1"/>
</dbReference>
<dbReference type="Proteomes" id="UP000193900">
    <property type="component" value="Unassembled WGS sequence"/>
</dbReference>
<dbReference type="InterPro" id="IPR036286">
    <property type="entry name" value="LexA/Signal_pep-like_sf"/>
</dbReference>
<dbReference type="AlphaFoldDB" id="A0A1Y5SU79"/>